<dbReference type="EMBL" id="BBWU01000028">
    <property type="protein sequence ID" value="GAO39281.1"/>
    <property type="molecule type" value="Genomic_DNA"/>
</dbReference>
<dbReference type="STRING" id="1219043.SCH01S_28_01420"/>
<organism evidence="2 3">
    <name type="scientific">Sphingomonas changbaiensis NBRC 104936</name>
    <dbReference type="NCBI Taxonomy" id="1219043"/>
    <lineage>
        <taxon>Bacteria</taxon>
        <taxon>Pseudomonadati</taxon>
        <taxon>Pseudomonadota</taxon>
        <taxon>Alphaproteobacteria</taxon>
        <taxon>Sphingomonadales</taxon>
        <taxon>Sphingomonadaceae</taxon>
        <taxon>Sphingomonas</taxon>
    </lineage>
</organism>
<feature type="transmembrane region" description="Helical" evidence="1">
    <location>
        <begin position="202"/>
        <end position="223"/>
    </location>
</feature>
<name>A0A0E9MPB2_9SPHN</name>
<feature type="transmembrane region" description="Helical" evidence="1">
    <location>
        <begin position="111"/>
        <end position="132"/>
    </location>
</feature>
<dbReference type="OrthoDB" id="9770600at2"/>
<feature type="transmembrane region" description="Helical" evidence="1">
    <location>
        <begin position="81"/>
        <end position="99"/>
    </location>
</feature>
<dbReference type="Proteomes" id="UP000033202">
    <property type="component" value="Unassembled WGS sequence"/>
</dbReference>
<accession>A0A0E9MPB2</accession>
<dbReference type="AlphaFoldDB" id="A0A0E9MPB2"/>
<feature type="transmembrane region" description="Helical" evidence="1">
    <location>
        <begin position="264"/>
        <end position="283"/>
    </location>
</feature>
<evidence type="ECO:0008006" key="4">
    <source>
        <dbReference type="Google" id="ProtNLM"/>
    </source>
</evidence>
<comment type="caution">
    <text evidence="2">The sequence shown here is derived from an EMBL/GenBank/DDBJ whole genome shotgun (WGS) entry which is preliminary data.</text>
</comment>
<gene>
    <name evidence="2" type="ORF">SCH01S_28_01420</name>
</gene>
<feature type="transmembrane region" description="Helical" evidence="1">
    <location>
        <begin position="170"/>
        <end position="190"/>
    </location>
</feature>
<feature type="transmembrane region" description="Helical" evidence="1">
    <location>
        <begin position="51"/>
        <end position="69"/>
    </location>
</feature>
<reference evidence="2 3" key="1">
    <citation type="submission" date="2015-04" db="EMBL/GenBank/DDBJ databases">
        <title>Whole genome shotgun sequence of Sphingomonas changbaiensis NBRC 104936.</title>
        <authorList>
            <person name="Katano-Makiyama Y."/>
            <person name="Hosoyama A."/>
            <person name="Hashimoto M."/>
            <person name="Noguchi M."/>
            <person name="Tsuchikane K."/>
            <person name="Ohji S."/>
            <person name="Yamazoe A."/>
            <person name="Ichikawa N."/>
            <person name="Kimura A."/>
            <person name="Fujita N."/>
        </authorList>
    </citation>
    <scope>NUCLEOTIDE SEQUENCE [LARGE SCALE GENOMIC DNA]</scope>
    <source>
        <strain evidence="2 3">NBRC 104936</strain>
    </source>
</reference>
<evidence type="ECO:0000256" key="1">
    <source>
        <dbReference type="SAM" id="Phobius"/>
    </source>
</evidence>
<dbReference type="RefSeq" id="WP_046348086.1">
    <property type="nucleotide sequence ID" value="NZ_BBWU01000028.1"/>
</dbReference>
<feature type="transmembrane region" description="Helical" evidence="1">
    <location>
        <begin position="288"/>
        <end position="305"/>
    </location>
</feature>
<sequence length="367" mass="38427">MYSDTDLERAVAAGAISAEAAGALRRYLAEKSATPVVDEEQFRLLSGFNDIFVAIASVLLLVALAWIGQDIGPRLGGEGPSLSSGVLVAAASWALAEFFTRKRRLALPSILLLLAFTGGVFATVAIGIGLTLDKTTLNNEADPRTVAMIAAAAAAVAAGATWLHWRRFRVPITVAAGAAAGVGLIIALIATALGDSPALRDAMLASAFLLGLAVFGVAMRWDASDRERTTRRADVAFWLHLLAAPLIVHPVFQALGVLDNNVSMASAVIVVLLYVLLAGVALIIDRRALMVSALAYVLYALSALFRELGAVGLNVALTALVIGSALLLLSAYWHTVRAVIVERLPEGLRAKLPPTHEVAVAAEARTA</sequence>
<keyword evidence="3" id="KW-1185">Reference proteome</keyword>
<feature type="transmembrane region" description="Helical" evidence="1">
    <location>
        <begin position="144"/>
        <end position="163"/>
    </location>
</feature>
<feature type="transmembrane region" description="Helical" evidence="1">
    <location>
        <begin position="311"/>
        <end position="333"/>
    </location>
</feature>
<proteinExistence type="predicted"/>
<evidence type="ECO:0000313" key="3">
    <source>
        <dbReference type="Proteomes" id="UP000033202"/>
    </source>
</evidence>
<keyword evidence="1" id="KW-1133">Transmembrane helix</keyword>
<keyword evidence="1" id="KW-0472">Membrane</keyword>
<protein>
    <recommendedName>
        <fullName evidence="4">DUF2157 domain-containing protein</fullName>
    </recommendedName>
</protein>
<evidence type="ECO:0000313" key="2">
    <source>
        <dbReference type="EMBL" id="GAO39281.1"/>
    </source>
</evidence>
<feature type="transmembrane region" description="Helical" evidence="1">
    <location>
        <begin position="235"/>
        <end position="252"/>
    </location>
</feature>
<keyword evidence="1" id="KW-0812">Transmembrane</keyword>